<accession>A0A0K0F061</accession>
<organism evidence="1 2">
    <name type="scientific">Strongyloides venezuelensis</name>
    <name type="common">Threadworm</name>
    <dbReference type="NCBI Taxonomy" id="75913"/>
    <lineage>
        <taxon>Eukaryota</taxon>
        <taxon>Metazoa</taxon>
        <taxon>Ecdysozoa</taxon>
        <taxon>Nematoda</taxon>
        <taxon>Chromadorea</taxon>
        <taxon>Rhabditida</taxon>
        <taxon>Tylenchina</taxon>
        <taxon>Panagrolaimomorpha</taxon>
        <taxon>Strongyloidoidea</taxon>
        <taxon>Strongyloididae</taxon>
        <taxon>Strongyloides</taxon>
    </lineage>
</organism>
<keyword evidence="1" id="KW-1185">Reference proteome</keyword>
<name>A0A0K0F061_STRVS</name>
<reference evidence="2" key="2">
    <citation type="submission" date="2015-08" db="UniProtKB">
        <authorList>
            <consortium name="WormBaseParasite"/>
        </authorList>
    </citation>
    <scope>IDENTIFICATION</scope>
</reference>
<evidence type="ECO:0000313" key="1">
    <source>
        <dbReference type="Proteomes" id="UP000035680"/>
    </source>
</evidence>
<protein>
    <submittedName>
        <fullName evidence="2">Uncharacterized protein</fullName>
    </submittedName>
</protein>
<dbReference type="WBParaSite" id="SVE_0217300.1">
    <property type="protein sequence ID" value="SVE_0217300.1"/>
    <property type="gene ID" value="SVE_0217300"/>
</dbReference>
<dbReference type="Proteomes" id="UP000035680">
    <property type="component" value="Unassembled WGS sequence"/>
</dbReference>
<proteinExistence type="predicted"/>
<dbReference type="AlphaFoldDB" id="A0A0K0F061"/>
<sequence>MCKPSTINCSHTIRIYIRLIQKRLPVTTIDAIRSNKKNLDGANPLVHYFQKGRVDLDVTAAKRFFQRNIKAILTRMPSRTDREANREGLKDFFSTLLESPPGNSLSQIFESNIAKYPVTCLVTFLISL</sequence>
<reference evidence="1" key="1">
    <citation type="submission" date="2014-07" db="EMBL/GenBank/DDBJ databases">
        <authorList>
            <person name="Martin A.A"/>
            <person name="De Silva N."/>
        </authorList>
    </citation>
    <scope>NUCLEOTIDE SEQUENCE</scope>
</reference>
<evidence type="ECO:0000313" key="2">
    <source>
        <dbReference type="WBParaSite" id="SVE_0217300.1"/>
    </source>
</evidence>